<comment type="caution">
    <text evidence="1">The sequence shown here is derived from an EMBL/GenBank/DDBJ whole genome shotgun (WGS) entry which is preliminary data.</text>
</comment>
<evidence type="ECO:0000313" key="2">
    <source>
        <dbReference type="Proteomes" id="UP000814033"/>
    </source>
</evidence>
<protein>
    <submittedName>
        <fullName evidence="1">Aquaporin-like protein</fullName>
    </submittedName>
</protein>
<evidence type="ECO:0000313" key="1">
    <source>
        <dbReference type="EMBL" id="KAI0039656.1"/>
    </source>
</evidence>
<dbReference type="EMBL" id="MU276277">
    <property type="protein sequence ID" value="KAI0039656.1"/>
    <property type="molecule type" value="Genomic_DNA"/>
</dbReference>
<organism evidence="1 2">
    <name type="scientific">Auriscalpium vulgare</name>
    <dbReference type="NCBI Taxonomy" id="40419"/>
    <lineage>
        <taxon>Eukaryota</taxon>
        <taxon>Fungi</taxon>
        <taxon>Dikarya</taxon>
        <taxon>Basidiomycota</taxon>
        <taxon>Agaricomycotina</taxon>
        <taxon>Agaricomycetes</taxon>
        <taxon>Russulales</taxon>
        <taxon>Auriscalpiaceae</taxon>
        <taxon>Auriscalpium</taxon>
    </lineage>
</organism>
<sequence length="346" mass="37628">MSKMSYTLEENSAHRLHLADVETRPAFLRGWERVRHRQAHWAIEMLAEMFGVFFYCYAGVGATAAYVLANALKMTTLASLLTIGFAYALGVVLALVVASGTSGGHFNPAVTVTWVLFKGMPVAKGARYIFAQILGGYLTCLLIYLQYRTLIRDVEGVLIATGTYDAVQFTPAGPAGIFALYAPSPTLGLIFINEFVVDFFIGMVIFTCMDPTNFLAPPVMGPWLVGFAYAVAIWSYSPVGLAANAARDVGGRLAALTIWGSAASGGSYAAIAALTNIPATLLAYVVYQVIFTDSSRVITNAQKEFRAGHLAHMEHRHSVSSRSHLMQPNSPDLEKGTEQRVEHHRH</sequence>
<proteinExistence type="predicted"/>
<reference evidence="1" key="2">
    <citation type="journal article" date="2022" name="New Phytol.">
        <title>Evolutionary transition to the ectomycorrhizal habit in the genomes of a hyperdiverse lineage of mushroom-forming fungi.</title>
        <authorList>
            <person name="Looney B."/>
            <person name="Miyauchi S."/>
            <person name="Morin E."/>
            <person name="Drula E."/>
            <person name="Courty P.E."/>
            <person name="Kohler A."/>
            <person name="Kuo A."/>
            <person name="LaButti K."/>
            <person name="Pangilinan J."/>
            <person name="Lipzen A."/>
            <person name="Riley R."/>
            <person name="Andreopoulos W."/>
            <person name="He G."/>
            <person name="Johnson J."/>
            <person name="Nolan M."/>
            <person name="Tritt A."/>
            <person name="Barry K.W."/>
            <person name="Grigoriev I.V."/>
            <person name="Nagy L.G."/>
            <person name="Hibbett D."/>
            <person name="Henrissat B."/>
            <person name="Matheny P.B."/>
            <person name="Labbe J."/>
            <person name="Martin F.M."/>
        </authorList>
    </citation>
    <scope>NUCLEOTIDE SEQUENCE</scope>
    <source>
        <strain evidence="1">FP105234-sp</strain>
    </source>
</reference>
<gene>
    <name evidence="1" type="ORF">FA95DRAFT_1585227</name>
</gene>
<accession>A0ACB8R687</accession>
<dbReference type="Proteomes" id="UP000814033">
    <property type="component" value="Unassembled WGS sequence"/>
</dbReference>
<name>A0ACB8R687_9AGAM</name>
<keyword evidence="2" id="KW-1185">Reference proteome</keyword>
<reference evidence="1" key="1">
    <citation type="submission" date="2021-02" db="EMBL/GenBank/DDBJ databases">
        <authorList>
            <consortium name="DOE Joint Genome Institute"/>
            <person name="Ahrendt S."/>
            <person name="Looney B.P."/>
            <person name="Miyauchi S."/>
            <person name="Morin E."/>
            <person name="Drula E."/>
            <person name="Courty P.E."/>
            <person name="Chicoki N."/>
            <person name="Fauchery L."/>
            <person name="Kohler A."/>
            <person name="Kuo A."/>
            <person name="Labutti K."/>
            <person name="Pangilinan J."/>
            <person name="Lipzen A."/>
            <person name="Riley R."/>
            <person name="Andreopoulos W."/>
            <person name="He G."/>
            <person name="Johnson J."/>
            <person name="Barry K.W."/>
            <person name="Grigoriev I.V."/>
            <person name="Nagy L."/>
            <person name="Hibbett D."/>
            <person name="Henrissat B."/>
            <person name="Matheny P.B."/>
            <person name="Labbe J."/>
            <person name="Martin F."/>
        </authorList>
    </citation>
    <scope>NUCLEOTIDE SEQUENCE</scope>
    <source>
        <strain evidence="1">FP105234-sp</strain>
    </source>
</reference>